<protein>
    <submittedName>
        <fullName evidence="1">Uncharacterized protein</fullName>
    </submittedName>
</protein>
<dbReference type="AlphaFoldDB" id="A0A2K9BDQ8"/>
<reference evidence="1 2" key="1">
    <citation type="submission" date="2017-05" db="EMBL/GenBank/DDBJ databases">
        <title>Comparative genomics and methylome analysis of the gut commensal Bifidobacterium breve.</title>
        <authorList>
            <person name="Bottacini F."/>
            <person name="Morrissey R."/>
            <person name="Roberts R.J."/>
            <person name="James K."/>
            <person name="van Breen J."/>
            <person name="Egan M."/>
            <person name="Lambert J."/>
            <person name="van Limpt K."/>
            <person name="Stanton C."/>
            <person name="Knol J."/>
            <person name="O' Connell Motherway M."/>
            <person name="van Sinderen D."/>
        </authorList>
    </citation>
    <scope>NUCLEOTIDE SEQUENCE [LARGE SCALE GENOMIC DNA]</scope>
    <source>
        <strain evidence="1 2">215W447a</strain>
    </source>
</reference>
<dbReference type="EMBL" id="CP021558">
    <property type="protein sequence ID" value="AUE03151.1"/>
    <property type="molecule type" value="Genomic_DNA"/>
</dbReference>
<name>A0A2K9BDQ8_BIFBR</name>
<gene>
    <name evidence="1" type="ORF">BB215W447A_1133</name>
</gene>
<sequence>MRFHVEEHRYFTLVERLEGASDGVEATIIRISPRLSAFVTVKVPFAYRLPAGTPEPDCVQVRDHTVVHGSFMETADAEAWAIGYVEGLKPCPHPKGGRQ</sequence>
<evidence type="ECO:0000313" key="1">
    <source>
        <dbReference type="EMBL" id="AUE03151.1"/>
    </source>
</evidence>
<dbReference type="RefSeq" id="WP_106641463.1">
    <property type="nucleotide sequence ID" value="NZ_CP021558.1"/>
</dbReference>
<dbReference type="Proteomes" id="UP000232491">
    <property type="component" value="Chromosome"/>
</dbReference>
<accession>A0A2K9BDQ8</accession>
<organism evidence="1 2">
    <name type="scientific">Bifidobacterium breve</name>
    <dbReference type="NCBI Taxonomy" id="1685"/>
    <lineage>
        <taxon>Bacteria</taxon>
        <taxon>Bacillati</taxon>
        <taxon>Actinomycetota</taxon>
        <taxon>Actinomycetes</taxon>
        <taxon>Bifidobacteriales</taxon>
        <taxon>Bifidobacteriaceae</taxon>
        <taxon>Bifidobacterium</taxon>
    </lineage>
</organism>
<proteinExistence type="predicted"/>
<evidence type="ECO:0000313" key="2">
    <source>
        <dbReference type="Proteomes" id="UP000232491"/>
    </source>
</evidence>